<keyword evidence="3" id="KW-1185">Reference proteome</keyword>
<dbReference type="Gene3D" id="2.60.120.920">
    <property type="match status" value="1"/>
</dbReference>
<dbReference type="InterPro" id="IPR045269">
    <property type="entry name" value="Atg1-like"/>
</dbReference>
<keyword evidence="2" id="KW-0418">Kinase</keyword>
<evidence type="ECO:0000313" key="3">
    <source>
        <dbReference type="Proteomes" id="UP001281761"/>
    </source>
</evidence>
<sequence>MDPVRFSPLTEYTLMERLYEGEGNILIKGKKATHSTDLVIRMTPKDPELNIERFDKIIKSTRHLNEPFVLQFVDSQRDDSAIYIVREHTAAPNLRKYLKSHPSNKEASAWDLVTTLTQSLFYIHAMGVIHCHLIMENIFIPQKHLAQISDASIHQILPLQKELDLQDMAYRAPELFDESIHYTTKVDMYALGAILYEICTGRPPFQANNPKELIEIIRNDDPKDLPTSFSSDLKNLVFSLLNKDPLKRPNCEHILALQQVKPKADKFGEMIYEDAISKKERQRSLYTDLERDLAKRKALLDSYRDAGKQAVQGNSDSSFVQLGEAWKDLDKSIEEKQAKLPILSPGEATVVWTTDGRSSTLYQLKEVPRLGLSYNILPLIPPHARLRIEGNRICLLQEEPLLLPFSPDIDNGVWRFDLGFVACGRQRWIGIADSSFDLPRGYDPGEDEHTVGYAGYTGGVWHNGNWTLGNRTFTEGEVIGCEVNMTKKPRTCTFFHSLRGQPVTVLEIPPKIRFFTYLGGKGATVEILNLRTTDHLPPLRPDPQAKKVTWGQ</sequence>
<dbReference type="InterPro" id="IPR013320">
    <property type="entry name" value="ConA-like_dom_sf"/>
</dbReference>
<keyword evidence="2" id="KW-0723">Serine/threonine-protein kinase</keyword>
<proteinExistence type="predicted"/>
<evidence type="ECO:0000259" key="1">
    <source>
        <dbReference type="PROSITE" id="PS50011"/>
    </source>
</evidence>
<comment type="caution">
    <text evidence="2">The sequence shown here is derived from an EMBL/GenBank/DDBJ whole genome shotgun (WGS) entry which is preliminary data.</text>
</comment>
<dbReference type="GO" id="GO:0004674">
    <property type="term" value="F:protein serine/threonine kinase activity"/>
    <property type="evidence" value="ECO:0007669"/>
    <property type="project" value="UniProtKB-KW"/>
</dbReference>
<organism evidence="2 3">
    <name type="scientific">Blattamonas nauphoetae</name>
    <dbReference type="NCBI Taxonomy" id="2049346"/>
    <lineage>
        <taxon>Eukaryota</taxon>
        <taxon>Metamonada</taxon>
        <taxon>Preaxostyla</taxon>
        <taxon>Oxymonadida</taxon>
        <taxon>Blattamonas</taxon>
    </lineage>
</organism>
<dbReference type="InterPro" id="IPR043136">
    <property type="entry name" value="B30.2/SPRY_sf"/>
</dbReference>
<keyword evidence="2" id="KW-0808">Transferase</keyword>
<dbReference type="PROSITE" id="PS50011">
    <property type="entry name" value="PROTEIN_KINASE_DOM"/>
    <property type="match status" value="1"/>
</dbReference>
<dbReference type="EC" id="2.7.11.1" evidence="2"/>
<protein>
    <submittedName>
        <fullName evidence="2">Serine/threonine protein kinase</fullName>
        <ecNumber evidence="2">2.7.11.1</ecNumber>
    </submittedName>
</protein>
<dbReference type="PANTHER" id="PTHR24348">
    <property type="entry name" value="SERINE/THREONINE-PROTEIN KINASE UNC-51-RELATED"/>
    <property type="match status" value="1"/>
</dbReference>
<reference evidence="2 3" key="1">
    <citation type="journal article" date="2022" name="bioRxiv">
        <title>Genomics of Preaxostyla Flagellates Illuminates Evolutionary Transitions and the Path Towards Mitochondrial Loss.</title>
        <authorList>
            <person name="Novak L.V.F."/>
            <person name="Treitli S.C."/>
            <person name="Pyrih J."/>
            <person name="Halakuc P."/>
            <person name="Pipaliya S.V."/>
            <person name="Vacek V."/>
            <person name="Brzon O."/>
            <person name="Soukal P."/>
            <person name="Eme L."/>
            <person name="Dacks J.B."/>
            <person name="Karnkowska A."/>
            <person name="Elias M."/>
            <person name="Hampl V."/>
        </authorList>
    </citation>
    <scope>NUCLEOTIDE SEQUENCE [LARGE SCALE GENOMIC DNA]</scope>
    <source>
        <strain evidence="2">NAU3</strain>
        <tissue evidence="2">Gut</tissue>
    </source>
</reference>
<dbReference type="Gene3D" id="1.10.510.10">
    <property type="entry name" value="Transferase(Phosphotransferase) domain 1"/>
    <property type="match status" value="1"/>
</dbReference>
<dbReference type="InterPro" id="IPR000719">
    <property type="entry name" value="Prot_kinase_dom"/>
</dbReference>
<dbReference type="EMBL" id="JARBJD010000031">
    <property type="protein sequence ID" value="KAK2959206.1"/>
    <property type="molecule type" value="Genomic_DNA"/>
</dbReference>
<dbReference type="InterPro" id="IPR011009">
    <property type="entry name" value="Kinase-like_dom_sf"/>
</dbReference>
<gene>
    <name evidence="2" type="ORF">BLNAU_5764</name>
</gene>
<dbReference type="SUPFAM" id="SSF56112">
    <property type="entry name" value="Protein kinase-like (PK-like)"/>
    <property type="match status" value="1"/>
</dbReference>
<feature type="domain" description="Protein kinase" evidence="1">
    <location>
        <begin position="12"/>
        <end position="260"/>
    </location>
</feature>
<dbReference type="SUPFAM" id="SSF49899">
    <property type="entry name" value="Concanavalin A-like lectins/glucanases"/>
    <property type="match status" value="1"/>
</dbReference>
<evidence type="ECO:0000313" key="2">
    <source>
        <dbReference type="EMBL" id="KAK2959206.1"/>
    </source>
</evidence>
<accession>A0ABQ9Y662</accession>
<dbReference type="Proteomes" id="UP001281761">
    <property type="component" value="Unassembled WGS sequence"/>
</dbReference>
<name>A0ABQ9Y662_9EUKA</name>
<dbReference type="Pfam" id="PF00069">
    <property type="entry name" value="Pkinase"/>
    <property type="match status" value="1"/>
</dbReference>